<evidence type="ECO:0000313" key="2">
    <source>
        <dbReference type="Proteomes" id="UP000826188"/>
    </source>
</evidence>
<comment type="caution">
    <text evidence="1">The sequence shown here is derived from an EMBL/GenBank/DDBJ whole genome shotgun (WGS) entry which is preliminary data.</text>
</comment>
<sequence>MAQLPEHWQKPTILPSEGADRVILYTTDSAQIALRAIAALLQIHGFQIAYQKQIGLSADYLALPYNSENRRLNAANVTVVISQIVPGILTLSGSSITDTRSTFPTANLRKHKSNSESYIFGKSGSKAAQAGFNLLVTTAKAYPNGRVMYSKTQ</sequence>
<evidence type="ECO:0000313" key="1">
    <source>
        <dbReference type="EMBL" id="MBW3129658.1"/>
    </source>
</evidence>
<gene>
    <name evidence="1" type="ORF">KYK14_13935</name>
</gene>
<reference evidence="1 2" key="1">
    <citation type="submission" date="2021-07" db="EMBL/GenBank/DDBJ databases">
        <title>Hymenobacter profundi sp. nov., isolated from deep-sea water.</title>
        <authorList>
            <person name="Kim M.K."/>
        </authorList>
    </citation>
    <scope>NUCLEOTIDE SEQUENCE [LARGE SCALE GENOMIC DNA]</scope>
    <source>
        <strain evidence="1 2">M2</strain>
    </source>
</reference>
<organism evidence="1 2">
    <name type="scientific">Hymenobacter profundi</name>
    <dbReference type="NCBI Taxonomy" id="1982110"/>
    <lineage>
        <taxon>Bacteria</taxon>
        <taxon>Pseudomonadati</taxon>
        <taxon>Bacteroidota</taxon>
        <taxon>Cytophagia</taxon>
        <taxon>Cytophagales</taxon>
        <taxon>Hymenobacteraceae</taxon>
        <taxon>Hymenobacter</taxon>
    </lineage>
</organism>
<dbReference type="EMBL" id="JAHWGL010000059">
    <property type="protein sequence ID" value="MBW3129658.1"/>
    <property type="molecule type" value="Genomic_DNA"/>
</dbReference>
<dbReference type="Proteomes" id="UP000826188">
    <property type="component" value="Unassembled WGS sequence"/>
</dbReference>
<accession>A0ABS6X3Q5</accession>
<keyword evidence="2" id="KW-1185">Reference proteome</keyword>
<proteinExistence type="predicted"/>
<dbReference type="RefSeq" id="WP_219159616.1">
    <property type="nucleotide sequence ID" value="NZ_JAHWGL010000059.1"/>
</dbReference>
<protein>
    <submittedName>
        <fullName evidence="1">Uncharacterized protein</fullName>
    </submittedName>
</protein>
<name>A0ABS6X3Q5_9BACT</name>